<name>A0A812IYQ2_9DINO</name>
<evidence type="ECO:0000313" key="1">
    <source>
        <dbReference type="EMBL" id="CAE7191728.1"/>
    </source>
</evidence>
<dbReference type="AlphaFoldDB" id="A0A812IYQ2"/>
<dbReference type="Proteomes" id="UP000604046">
    <property type="component" value="Unassembled WGS sequence"/>
</dbReference>
<feature type="non-terminal residue" evidence="1">
    <location>
        <position position="164"/>
    </location>
</feature>
<gene>
    <name evidence="1" type="primary">ANKRD50</name>
    <name evidence="1" type="ORF">SNAT2548_LOCUS5065</name>
</gene>
<reference evidence="1" key="1">
    <citation type="submission" date="2021-02" db="EMBL/GenBank/DDBJ databases">
        <authorList>
            <person name="Dougan E. K."/>
            <person name="Rhodes N."/>
            <person name="Thang M."/>
            <person name="Chan C."/>
        </authorList>
    </citation>
    <scope>NUCLEOTIDE SEQUENCE</scope>
</reference>
<accession>A0A812IYQ2</accession>
<evidence type="ECO:0000313" key="2">
    <source>
        <dbReference type="Proteomes" id="UP000604046"/>
    </source>
</evidence>
<comment type="caution">
    <text evidence="1">The sequence shown here is derived from an EMBL/GenBank/DDBJ whole genome shotgun (WGS) entry which is preliminary data.</text>
</comment>
<proteinExistence type="predicted"/>
<sequence>MHIVFTSLQELYFFNKLSLQLYSEVNPISDAAVNCLEPVRPSPVVESTLPEELTKTETFDLLGHDFEVKPDVMGGDSLWHKASQISFKKFKKPSSNVGEKAKRGKVLTDSPKTSGTDKTCVFNKPCKGFTCAIKKIKNRYWSVKMKRKYRIMSLEFTIGDEPLE</sequence>
<protein>
    <submittedName>
        <fullName evidence="1">ANKRD50 protein</fullName>
    </submittedName>
</protein>
<dbReference type="EMBL" id="CAJNDS010000316">
    <property type="protein sequence ID" value="CAE7191728.1"/>
    <property type="molecule type" value="Genomic_DNA"/>
</dbReference>
<organism evidence="1 2">
    <name type="scientific">Symbiodinium natans</name>
    <dbReference type="NCBI Taxonomy" id="878477"/>
    <lineage>
        <taxon>Eukaryota</taxon>
        <taxon>Sar</taxon>
        <taxon>Alveolata</taxon>
        <taxon>Dinophyceae</taxon>
        <taxon>Suessiales</taxon>
        <taxon>Symbiodiniaceae</taxon>
        <taxon>Symbiodinium</taxon>
    </lineage>
</organism>
<keyword evidence="2" id="KW-1185">Reference proteome</keyword>